<dbReference type="Gene3D" id="1.10.8.80">
    <property type="entry name" value="Magnesium chelatase subunit I, C-Terminal domain"/>
    <property type="match status" value="1"/>
</dbReference>
<keyword evidence="1" id="KW-0547">Nucleotide-binding</keyword>
<dbReference type="FunFam" id="3.40.50.300:FF:000640">
    <property type="entry name" value="MoxR family ATPase"/>
    <property type="match status" value="1"/>
</dbReference>
<dbReference type="SMART" id="SM00382">
    <property type="entry name" value="AAA"/>
    <property type="match status" value="1"/>
</dbReference>
<keyword evidence="6" id="KW-1185">Reference proteome</keyword>
<evidence type="ECO:0000256" key="1">
    <source>
        <dbReference type="ARBA" id="ARBA00022741"/>
    </source>
</evidence>
<dbReference type="CDD" id="cd00009">
    <property type="entry name" value="AAA"/>
    <property type="match status" value="1"/>
</dbReference>
<dbReference type="PIRSF" id="PIRSF002849">
    <property type="entry name" value="AAA_ATPase_chaperone_MoxR_prd"/>
    <property type="match status" value="1"/>
</dbReference>
<evidence type="ECO:0000256" key="3">
    <source>
        <dbReference type="ARBA" id="ARBA00061607"/>
    </source>
</evidence>
<comment type="similarity">
    <text evidence="3">Belongs to the MoxR family.</text>
</comment>
<dbReference type="Pfam" id="PF17863">
    <property type="entry name" value="AAA_lid_2"/>
    <property type="match status" value="1"/>
</dbReference>
<evidence type="ECO:0000256" key="2">
    <source>
        <dbReference type="ARBA" id="ARBA00022840"/>
    </source>
</evidence>
<dbReference type="RefSeq" id="WP_145362936.1">
    <property type="nucleotide sequence ID" value="NZ_CP036268.1"/>
</dbReference>
<dbReference type="SUPFAM" id="SSF52540">
    <property type="entry name" value="P-loop containing nucleoside triphosphate hydrolases"/>
    <property type="match status" value="1"/>
</dbReference>
<dbReference type="AlphaFoldDB" id="A0A517QYL9"/>
<dbReference type="Proteomes" id="UP000317318">
    <property type="component" value="Chromosome"/>
</dbReference>
<dbReference type="GO" id="GO:0016887">
    <property type="term" value="F:ATP hydrolysis activity"/>
    <property type="evidence" value="ECO:0007669"/>
    <property type="project" value="InterPro"/>
</dbReference>
<reference evidence="5 6" key="1">
    <citation type="submission" date="2019-02" db="EMBL/GenBank/DDBJ databases">
        <title>Deep-cultivation of Planctomycetes and their phenomic and genomic characterization uncovers novel biology.</title>
        <authorList>
            <person name="Wiegand S."/>
            <person name="Jogler M."/>
            <person name="Boedeker C."/>
            <person name="Pinto D."/>
            <person name="Vollmers J."/>
            <person name="Rivas-Marin E."/>
            <person name="Kohn T."/>
            <person name="Peeters S.H."/>
            <person name="Heuer A."/>
            <person name="Rast P."/>
            <person name="Oberbeckmann S."/>
            <person name="Bunk B."/>
            <person name="Jeske O."/>
            <person name="Meyerdierks A."/>
            <person name="Storesund J.E."/>
            <person name="Kallscheuer N."/>
            <person name="Luecker S."/>
            <person name="Lage O.M."/>
            <person name="Pohl T."/>
            <person name="Merkel B.J."/>
            <person name="Hornburger P."/>
            <person name="Mueller R.-W."/>
            <person name="Bruemmer F."/>
            <person name="Labrenz M."/>
            <person name="Spormann A.M."/>
            <person name="Op den Camp H."/>
            <person name="Overmann J."/>
            <person name="Amann R."/>
            <person name="Jetten M.S.M."/>
            <person name="Mascher T."/>
            <person name="Medema M.H."/>
            <person name="Devos D.P."/>
            <person name="Kaster A.-K."/>
            <person name="Ovreas L."/>
            <person name="Rohde M."/>
            <person name="Galperin M.Y."/>
            <person name="Jogler C."/>
        </authorList>
    </citation>
    <scope>NUCLEOTIDE SEQUENCE [LARGE SCALE GENOMIC DNA]</scope>
    <source>
        <strain evidence="5 6">Pan189</strain>
    </source>
</reference>
<feature type="domain" description="AAA+ ATPase" evidence="4">
    <location>
        <begin position="37"/>
        <end position="178"/>
    </location>
</feature>
<proteinExistence type="inferred from homology"/>
<evidence type="ECO:0000313" key="6">
    <source>
        <dbReference type="Proteomes" id="UP000317318"/>
    </source>
</evidence>
<dbReference type="Pfam" id="PF07726">
    <property type="entry name" value="AAA_3"/>
    <property type="match status" value="1"/>
</dbReference>
<dbReference type="InterPro" id="IPR011703">
    <property type="entry name" value="ATPase_AAA-3"/>
</dbReference>
<dbReference type="InterPro" id="IPR027417">
    <property type="entry name" value="P-loop_NTPase"/>
</dbReference>
<dbReference type="Gene3D" id="3.40.50.300">
    <property type="entry name" value="P-loop containing nucleotide triphosphate hydrolases"/>
    <property type="match status" value="1"/>
</dbReference>
<dbReference type="GO" id="GO:0005524">
    <property type="term" value="F:ATP binding"/>
    <property type="evidence" value="ECO:0007669"/>
    <property type="project" value="UniProtKB-KW"/>
</dbReference>
<dbReference type="InterPro" id="IPR003593">
    <property type="entry name" value="AAA+_ATPase"/>
</dbReference>
<dbReference type="PANTHER" id="PTHR42759">
    <property type="entry name" value="MOXR FAMILY PROTEIN"/>
    <property type="match status" value="1"/>
</dbReference>
<dbReference type="InterPro" id="IPR041628">
    <property type="entry name" value="ChlI/MoxR_AAA_lid"/>
</dbReference>
<evidence type="ECO:0000313" key="5">
    <source>
        <dbReference type="EMBL" id="QDT36757.1"/>
    </source>
</evidence>
<name>A0A517QYL9_9PLAN</name>
<dbReference type="PANTHER" id="PTHR42759:SF1">
    <property type="entry name" value="MAGNESIUM-CHELATASE SUBUNIT CHLD"/>
    <property type="match status" value="1"/>
</dbReference>
<sequence precursor="true">MTIGDIEQLFDRVQQEIRKAVVGQTELVEGVLFALFCEGNVLIEGPPGLGKTLLVNSLSKVLDSQFGRVQFTPDLMPSDITGHSVFDMREKEFTFNRGPIFTNLLLADEINRAPAKTQAALLEAMQERQVTVDGKTYPLPRPFITIATQNPLEQEGTYPLPEAQLDRFLFKLLVDYPTDAEEQDILKLYANGRDSHNLSTFGLESVMTAKMVRSVQEVVRGILIEPQVITYISAIVQKTRAWNTIEIGASPRAGVGLLIASRAAAACRGRDFVIPDDVKDLAPSVLRHRIRLQPDVEVEGVSEEEVIRDLLDSVEAPKR</sequence>
<dbReference type="KEGG" id="svp:Pan189_11200"/>
<accession>A0A517QYL9</accession>
<protein>
    <submittedName>
        <fullName evidence="5">ATPase family associated with various cellular activities (AAA)</fullName>
    </submittedName>
</protein>
<organism evidence="5 6">
    <name type="scientific">Stratiformator vulcanicus</name>
    <dbReference type="NCBI Taxonomy" id="2527980"/>
    <lineage>
        <taxon>Bacteria</taxon>
        <taxon>Pseudomonadati</taxon>
        <taxon>Planctomycetota</taxon>
        <taxon>Planctomycetia</taxon>
        <taxon>Planctomycetales</taxon>
        <taxon>Planctomycetaceae</taxon>
        <taxon>Stratiformator</taxon>
    </lineage>
</organism>
<gene>
    <name evidence="5" type="ORF">Pan189_11200</name>
</gene>
<dbReference type="EMBL" id="CP036268">
    <property type="protein sequence ID" value="QDT36757.1"/>
    <property type="molecule type" value="Genomic_DNA"/>
</dbReference>
<dbReference type="InterPro" id="IPR050764">
    <property type="entry name" value="CbbQ/NirQ/NorQ/GpvN"/>
</dbReference>
<evidence type="ECO:0000259" key="4">
    <source>
        <dbReference type="SMART" id="SM00382"/>
    </source>
</evidence>
<dbReference type="OrthoDB" id="9773454at2"/>
<keyword evidence="2" id="KW-0067">ATP-binding</keyword>